<organism evidence="12 13">
    <name type="scientific">Lynx pardinus</name>
    <name type="common">Iberian lynx</name>
    <name type="synonym">Felis pardina</name>
    <dbReference type="NCBI Taxonomy" id="191816"/>
    <lineage>
        <taxon>Eukaryota</taxon>
        <taxon>Metazoa</taxon>
        <taxon>Chordata</taxon>
        <taxon>Craniata</taxon>
        <taxon>Vertebrata</taxon>
        <taxon>Euteleostomi</taxon>
        <taxon>Mammalia</taxon>
        <taxon>Eutheria</taxon>
        <taxon>Laurasiatheria</taxon>
        <taxon>Carnivora</taxon>
        <taxon>Feliformia</taxon>
        <taxon>Felidae</taxon>
        <taxon>Felinae</taxon>
        <taxon>Lynx</taxon>
    </lineage>
</organism>
<dbReference type="GO" id="GO:0006955">
    <property type="term" value="P:immune response"/>
    <property type="evidence" value="ECO:0007669"/>
    <property type="project" value="InterPro"/>
</dbReference>
<gene>
    <name evidence="12" type="ORF">LYPA_23C021188</name>
</gene>
<comment type="subcellular location">
    <subcellularLocation>
        <location evidence="1">Secreted</location>
    </subcellularLocation>
</comment>
<evidence type="ECO:0000256" key="7">
    <source>
        <dbReference type="ARBA" id="ARBA00023030"/>
    </source>
</evidence>
<dbReference type="GO" id="GO:0005135">
    <property type="term" value="F:interleukin-3 receptor binding"/>
    <property type="evidence" value="ECO:0007669"/>
    <property type="project" value="InterPro"/>
</dbReference>
<keyword evidence="7" id="KW-0339">Growth factor</keyword>
<evidence type="ECO:0000256" key="2">
    <source>
        <dbReference type="ARBA" id="ARBA00008547"/>
    </source>
</evidence>
<dbReference type="EMBL" id="CAAGRJ010008520">
    <property type="protein sequence ID" value="VFV26353.1"/>
    <property type="molecule type" value="Genomic_DNA"/>
</dbReference>
<dbReference type="PANTHER" id="PTHR48489">
    <property type="entry name" value="INTERLEUKIN-3"/>
    <property type="match status" value="1"/>
</dbReference>
<accession>A0A485N2B7</accession>
<protein>
    <recommendedName>
        <fullName evidence="3">Interleukin-3</fullName>
    </recommendedName>
    <alternativeName>
        <fullName evidence="9">Hematopoietic growth factor</fullName>
    </alternativeName>
    <alternativeName>
        <fullName evidence="8">Mast cell growth factor</fullName>
    </alternativeName>
    <alternativeName>
        <fullName evidence="11">Multipotential colony-stimulating factor</fullName>
    </alternativeName>
    <alternativeName>
        <fullName evidence="10">P-cell-stimulating factor</fullName>
    </alternativeName>
</protein>
<sequence length="205" mass="23542">MNKSVVCYGGSMSDKDSSDVRPFLHHQGVGTLPQCIKDGRLLDASERHEGPGQDRKDPDSLNMSNLPIMYLLLLLLGFQAPQAQGRPFPTYQLNQYLAKIDEIMQILNKLPLPSQDPLDPNETEILRENTLLRPNLDAFLKAAENFHEDGLLIWKNLKEFLPLLPTPTPRGDPIHIEEDNWVDFQRKLTKYLEILDNFLNFKEKH</sequence>
<dbReference type="SUPFAM" id="SSF47266">
    <property type="entry name" value="4-helical cytokines"/>
    <property type="match status" value="1"/>
</dbReference>
<evidence type="ECO:0000256" key="4">
    <source>
        <dbReference type="ARBA" id="ARBA00022514"/>
    </source>
</evidence>
<dbReference type="InterPro" id="IPR009079">
    <property type="entry name" value="4_helix_cytokine-like_core"/>
</dbReference>
<dbReference type="Pfam" id="PF02059">
    <property type="entry name" value="IL3"/>
    <property type="match status" value="1"/>
</dbReference>
<evidence type="ECO:0000256" key="10">
    <source>
        <dbReference type="ARBA" id="ARBA00032468"/>
    </source>
</evidence>
<dbReference type="PRINTS" id="PR00430">
    <property type="entry name" value="INTERLEUKIN3"/>
</dbReference>
<evidence type="ECO:0000313" key="13">
    <source>
        <dbReference type="Proteomes" id="UP000386466"/>
    </source>
</evidence>
<evidence type="ECO:0000256" key="6">
    <source>
        <dbReference type="ARBA" id="ARBA00022729"/>
    </source>
</evidence>
<proteinExistence type="inferred from homology"/>
<evidence type="ECO:0000313" key="12">
    <source>
        <dbReference type="EMBL" id="VFV26353.1"/>
    </source>
</evidence>
<dbReference type="Gene3D" id="1.20.1250.10">
    <property type="match status" value="1"/>
</dbReference>
<evidence type="ECO:0000256" key="3">
    <source>
        <dbReference type="ARBA" id="ARBA00019466"/>
    </source>
</evidence>
<evidence type="ECO:0000256" key="8">
    <source>
        <dbReference type="ARBA" id="ARBA00030364"/>
    </source>
</evidence>
<keyword evidence="6" id="KW-0732">Signal</keyword>
<dbReference type="AlphaFoldDB" id="A0A485N2B7"/>
<name>A0A485N2B7_LYNPA</name>
<evidence type="ECO:0000256" key="5">
    <source>
        <dbReference type="ARBA" id="ARBA00022525"/>
    </source>
</evidence>
<dbReference type="InterPro" id="IPR002183">
    <property type="entry name" value="IL-3"/>
</dbReference>
<dbReference type="GO" id="GO:0005125">
    <property type="term" value="F:cytokine activity"/>
    <property type="evidence" value="ECO:0007669"/>
    <property type="project" value="UniProtKB-KW"/>
</dbReference>
<dbReference type="PANTHER" id="PTHR48489:SF1">
    <property type="entry name" value="INTERLEUKIN-3"/>
    <property type="match status" value="1"/>
</dbReference>
<reference evidence="12 13" key="1">
    <citation type="submission" date="2019-01" db="EMBL/GenBank/DDBJ databases">
        <authorList>
            <person name="Alioto T."/>
            <person name="Alioto T."/>
        </authorList>
    </citation>
    <scope>NUCLEOTIDE SEQUENCE [LARGE SCALE GENOMIC DNA]</scope>
</reference>
<evidence type="ECO:0000256" key="1">
    <source>
        <dbReference type="ARBA" id="ARBA00004613"/>
    </source>
</evidence>
<dbReference type="GO" id="GO:0005615">
    <property type="term" value="C:extracellular space"/>
    <property type="evidence" value="ECO:0007669"/>
    <property type="project" value="UniProtKB-KW"/>
</dbReference>
<evidence type="ECO:0000256" key="9">
    <source>
        <dbReference type="ARBA" id="ARBA00031944"/>
    </source>
</evidence>
<dbReference type="Proteomes" id="UP000386466">
    <property type="component" value="Unassembled WGS sequence"/>
</dbReference>
<keyword evidence="4" id="KW-0202">Cytokine</keyword>
<comment type="similarity">
    <text evidence="2">Belongs to the IL-3 family.</text>
</comment>
<keyword evidence="13" id="KW-1185">Reference proteome</keyword>
<keyword evidence="5" id="KW-0964">Secreted</keyword>
<evidence type="ECO:0000256" key="11">
    <source>
        <dbReference type="ARBA" id="ARBA00033034"/>
    </source>
</evidence>
<dbReference type="GO" id="GO:0008083">
    <property type="term" value="F:growth factor activity"/>
    <property type="evidence" value="ECO:0007669"/>
    <property type="project" value="UniProtKB-KW"/>
</dbReference>